<dbReference type="Pfam" id="PF07993">
    <property type="entry name" value="NAD_binding_4"/>
    <property type="match status" value="1"/>
</dbReference>
<evidence type="ECO:0000313" key="3">
    <source>
        <dbReference type="Proteomes" id="UP001499884"/>
    </source>
</evidence>
<dbReference type="InterPro" id="IPR026055">
    <property type="entry name" value="FAR"/>
</dbReference>
<dbReference type="PANTHER" id="PTHR11011:SF45">
    <property type="entry name" value="FATTY ACYL-COA REDUCTASE CG8306-RELATED"/>
    <property type="match status" value="1"/>
</dbReference>
<dbReference type="InterPro" id="IPR013120">
    <property type="entry name" value="FAR_NAD-bd"/>
</dbReference>
<dbReference type="SUPFAM" id="SSF51735">
    <property type="entry name" value="NAD(P)-binding Rossmann-fold domains"/>
    <property type="match status" value="1"/>
</dbReference>
<keyword evidence="3" id="KW-1185">Reference proteome</keyword>
<accession>A0ABP7FB97</accession>
<dbReference type="InterPro" id="IPR036291">
    <property type="entry name" value="NAD(P)-bd_dom_sf"/>
</dbReference>
<proteinExistence type="predicted"/>
<protein>
    <recommendedName>
        <fullName evidence="1">Thioester reductase (TE) domain-containing protein</fullName>
    </recommendedName>
</protein>
<feature type="domain" description="Thioester reductase (TE)" evidence="1">
    <location>
        <begin position="62"/>
        <end position="210"/>
    </location>
</feature>
<evidence type="ECO:0000259" key="1">
    <source>
        <dbReference type="Pfam" id="PF07993"/>
    </source>
</evidence>
<reference evidence="3" key="1">
    <citation type="journal article" date="2019" name="Int. J. Syst. Evol. Microbiol.">
        <title>The Global Catalogue of Microorganisms (GCM) 10K type strain sequencing project: providing services to taxonomists for standard genome sequencing and annotation.</title>
        <authorList>
            <consortium name="The Broad Institute Genomics Platform"/>
            <consortium name="The Broad Institute Genome Sequencing Center for Infectious Disease"/>
            <person name="Wu L."/>
            <person name="Ma J."/>
        </authorList>
    </citation>
    <scope>NUCLEOTIDE SEQUENCE [LARGE SCALE GENOMIC DNA]</scope>
    <source>
        <strain evidence="3">JCM 30846</strain>
    </source>
</reference>
<comment type="caution">
    <text evidence="2">The sequence shown here is derived from an EMBL/GenBank/DDBJ whole genome shotgun (WGS) entry which is preliminary data.</text>
</comment>
<dbReference type="Proteomes" id="UP001499884">
    <property type="component" value="Unassembled WGS sequence"/>
</dbReference>
<evidence type="ECO:0000313" key="2">
    <source>
        <dbReference type="EMBL" id="GAA3735460.1"/>
    </source>
</evidence>
<dbReference type="EMBL" id="BAABEP010000023">
    <property type="protein sequence ID" value="GAA3735460.1"/>
    <property type="molecule type" value="Genomic_DNA"/>
</dbReference>
<dbReference type="Gene3D" id="3.40.50.720">
    <property type="entry name" value="NAD(P)-binding Rossmann-like Domain"/>
    <property type="match status" value="1"/>
</dbReference>
<sequence length="347" mass="36517">MKGVRILVTGATGVVGTEVVGLLRAQAAAGAAAVTAVARRAAGTAPVTRWAIGGEPPPGALAGPWDVIVHCAASTRWTLGRAEAEEANVAPLRAVLALADRATHVVHVSTAYVGGVRAPEDLRGAEFEGFRNGYEWSKAVCERVVRETHAGPLTIVRPPLVVGRRGSGEIARFSGPYTVLQALVSGTAAVIVGDPEGYAEIGPVDQVAEVVARAALGEPPGEPVVRVIAGGAGSLRLSSLVGIACGTLNEIRRAHGAAPIEQPPFVPVEAWNRFFLPLAEQYLSPFQRQAVRLLAMFQSYTSMAAPFEPTDRVRDPGAVFEAAVRYWAARRPRLALAAPDPWTLLTR</sequence>
<dbReference type="PANTHER" id="PTHR11011">
    <property type="entry name" value="MALE STERILITY PROTEIN 2-RELATED"/>
    <property type="match status" value="1"/>
</dbReference>
<name>A0ABP7FB97_9ACTN</name>
<organism evidence="2 3">
    <name type="scientific">Streptomyces tremellae</name>
    <dbReference type="NCBI Taxonomy" id="1124239"/>
    <lineage>
        <taxon>Bacteria</taxon>
        <taxon>Bacillati</taxon>
        <taxon>Actinomycetota</taxon>
        <taxon>Actinomycetes</taxon>
        <taxon>Kitasatosporales</taxon>
        <taxon>Streptomycetaceae</taxon>
        <taxon>Streptomyces</taxon>
    </lineage>
</organism>
<gene>
    <name evidence="2" type="ORF">GCM10023082_35760</name>
</gene>